<reference evidence="4" key="1">
    <citation type="journal article" date="2019" name="Int. J. Syst. Evol. Microbiol.">
        <title>The Global Catalogue of Microorganisms (GCM) 10K type strain sequencing project: providing services to taxonomists for standard genome sequencing and annotation.</title>
        <authorList>
            <consortium name="The Broad Institute Genomics Platform"/>
            <consortium name="The Broad Institute Genome Sequencing Center for Infectious Disease"/>
            <person name="Wu L."/>
            <person name="Ma J."/>
        </authorList>
    </citation>
    <scope>NUCLEOTIDE SEQUENCE [LARGE SCALE GENOMIC DNA]</scope>
    <source>
        <strain evidence="4">CCUG 60559</strain>
    </source>
</reference>
<dbReference type="EMBL" id="JBHTBD010000007">
    <property type="protein sequence ID" value="MFC7296094.1"/>
    <property type="molecule type" value="Genomic_DNA"/>
</dbReference>
<keyword evidence="1" id="KW-0175">Coiled coil</keyword>
<organism evidence="3 4">
    <name type="scientific">Marinobacter aromaticivorans</name>
    <dbReference type="NCBI Taxonomy" id="1494078"/>
    <lineage>
        <taxon>Bacteria</taxon>
        <taxon>Pseudomonadati</taxon>
        <taxon>Pseudomonadota</taxon>
        <taxon>Gammaproteobacteria</taxon>
        <taxon>Pseudomonadales</taxon>
        <taxon>Marinobacteraceae</taxon>
        <taxon>Marinobacter</taxon>
    </lineage>
</organism>
<keyword evidence="2" id="KW-0472">Membrane</keyword>
<accession>A0ABW2IYW6</accession>
<sequence>MTKISDALDHVLPQPPPARRMNRREIIGPVVLGALISAFVAMAGMHATYKGQQKEAEVEIFKVVHARMQELEKSLDNVKADNLRLTAQVLELQMQSRSEMSAHAYFSEFLRSFPRPAWVKKIEVAPDGSVEFPVYLINTRYEYMHGITNKRFQGKTADEVYDPAISEVFRQSDKDVYLTKGSITKIEQYPANFRKPVSPSNPTRPHQVIKFYIQFRSGEEFIFGQSTPVEGSDD</sequence>
<evidence type="ECO:0000313" key="3">
    <source>
        <dbReference type="EMBL" id="MFC7296094.1"/>
    </source>
</evidence>
<keyword evidence="2" id="KW-0812">Transmembrane</keyword>
<evidence type="ECO:0000313" key="4">
    <source>
        <dbReference type="Proteomes" id="UP001596506"/>
    </source>
</evidence>
<keyword evidence="4" id="KW-1185">Reference proteome</keyword>
<evidence type="ECO:0000256" key="2">
    <source>
        <dbReference type="SAM" id="Phobius"/>
    </source>
</evidence>
<protein>
    <submittedName>
        <fullName evidence="3">Uncharacterized protein</fullName>
    </submittedName>
</protein>
<name>A0ABW2IYW6_9GAMM</name>
<proteinExistence type="predicted"/>
<evidence type="ECO:0000256" key="1">
    <source>
        <dbReference type="SAM" id="Coils"/>
    </source>
</evidence>
<comment type="caution">
    <text evidence="3">The sequence shown here is derived from an EMBL/GenBank/DDBJ whole genome shotgun (WGS) entry which is preliminary data.</text>
</comment>
<dbReference type="RefSeq" id="WP_157807841.1">
    <property type="nucleotide sequence ID" value="NZ_JBHTBD010000007.1"/>
</dbReference>
<gene>
    <name evidence="3" type="ORF">ACFQQA_15330</name>
</gene>
<keyword evidence="2" id="KW-1133">Transmembrane helix</keyword>
<dbReference type="Proteomes" id="UP001596506">
    <property type="component" value="Unassembled WGS sequence"/>
</dbReference>
<feature type="transmembrane region" description="Helical" evidence="2">
    <location>
        <begin position="26"/>
        <end position="45"/>
    </location>
</feature>
<feature type="coiled-coil region" evidence="1">
    <location>
        <begin position="68"/>
        <end position="95"/>
    </location>
</feature>